<proteinExistence type="predicted"/>
<organism evidence="1 2">
    <name type="scientific">Acinetobacter phage vB_AbaM_ME3</name>
    <dbReference type="NCBI Taxonomy" id="1837876"/>
    <lineage>
        <taxon>Viruses</taxon>
        <taxon>Duplodnaviria</taxon>
        <taxon>Heunggongvirae</taxon>
        <taxon>Uroviricota</taxon>
        <taxon>Caudoviricetes</taxon>
        <taxon>Metrivirus</taxon>
        <taxon>Metrivirus ME3</taxon>
    </lineage>
</organism>
<gene>
    <name evidence="1" type="ORF">ME3_158</name>
</gene>
<sequence>MKCQVENCTGEYLYTILKYVDISKRRTTGVKELTVEEYNERENKTGCYAVVDNICNVCSDSQDARLVEFIRTKLNPEIIKNSSND</sequence>
<name>A0A172Q0J4_9CAUD</name>
<protein>
    <submittedName>
        <fullName evidence="1">Uncharacterized protein</fullName>
    </submittedName>
</protein>
<evidence type="ECO:0000313" key="1">
    <source>
        <dbReference type="EMBL" id="AND75319.1"/>
    </source>
</evidence>
<reference evidence="2" key="1">
    <citation type="submission" date="2016-03" db="EMBL/GenBank/DDBJ databases">
        <title>Characterization of Acinetobacter baumannii phage vB_AbaM_ME3.</title>
        <authorList>
            <person name="Buttimer C.T.H."/>
            <person name="Elbreki M."/>
            <person name="Coffey A."/>
        </authorList>
    </citation>
    <scope>NUCLEOTIDE SEQUENCE [LARGE SCALE GENOMIC DNA]</scope>
</reference>
<dbReference type="EMBL" id="KU935715">
    <property type="protein sequence ID" value="AND75319.1"/>
    <property type="molecule type" value="Genomic_DNA"/>
</dbReference>
<dbReference type="Proteomes" id="UP000225947">
    <property type="component" value="Segment"/>
</dbReference>
<accession>A0A172Q0J4</accession>
<keyword evidence="2" id="KW-1185">Reference proteome</keyword>
<evidence type="ECO:0000313" key="2">
    <source>
        <dbReference type="Proteomes" id="UP000225947"/>
    </source>
</evidence>